<evidence type="ECO:0000256" key="2">
    <source>
        <dbReference type="SAM" id="Phobius"/>
    </source>
</evidence>
<keyword evidence="2" id="KW-1133">Transmembrane helix</keyword>
<proteinExistence type="predicted"/>
<organism evidence="3 4">
    <name type="scientific">Tetraparma gracilis</name>
    <dbReference type="NCBI Taxonomy" id="2962635"/>
    <lineage>
        <taxon>Eukaryota</taxon>
        <taxon>Sar</taxon>
        <taxon>Stramenopiles</taxon>
        <taxon>Ochrophyta</taxon>
        <taxon>Bolidophyceae</taxon>
        <taxon>Parmales</taxon>
        <taxon>Triparmaceae</taxon>
        <taxon>Tetraparma</taxon>
    </lineage>
</organism>
<sequence length="196" mass="20068">MADILADTPRFLSSLLGISSLASFAFFISACTVAGTANEGFNVVIDALLYVGFCVGGLYALTRSQSGVAIGFLIGTSTMLCLHSLQTAVFWGQLANCQEFITITNAAGEAKMDIGSGVIAHYSCAGQAGMRSVCAFAVINFLLLGAFAGALIRGKDDLVNDIGGYDDVGAGAAPYSIPPPTGSTYNGQAQPSTADL</sequence>
<feature type="transmembrane region" description="Helical" evidence="2">
    <location>
        <begin position="68"/>
        <end position="85"/>
    </location>
</feature>
<feature type="compositionally biased region" description="Polar residues" evidence="1">
    <location>
        <begin position="182"/>
        <end position="196"/>
    </location>
</feature>
<evidence type="ECO:0000313" key="3">
    <source>
        <dbReference type="EMBL" id="GMI32660.1"/>
    </source>
</evidence>
<evidence type="ECO:0000256" key="1">
    <source>
        <dbReference type="SAM" id="MobiDB-lite"/>
    </source>
</evidence>
<feature type="transmembrane region" description="Helical" evidence="2">
    <location>
        <begin position="130"/>
        <end position="152"/>
    </location>
</feature>
<accession>A0ABQ6MUH3</accession>
<evidence type="ECO:0008006" key="5">
    <source>
        <dbReference type="Google" id="ProtNLM"/>
    </source>
</evidence>
<keyword evidence="4" id="KW-1185">Reference proteome</keyword>
<feature type="transmembrane region" description="Helical" evidence="2">
    <location>
        <begin position="41"/>
        <end position="61"/>
    </location>
</feature>
<gene>
    <name evidence="3" type="ORF">TeGR_g6495</name>
</gene>
<dbReference type="Proteomes" id="UP001165060">
    <property type="component" value="Unassembled WGS sequence"/>
</dbReference>
<feature type="transmembrane region" description="Helical" evidence="2">
    <location>
        <begin position="12"/>
        <end position="35"/>
    </location>
</feature>
<evidence type="ECO:0000313" key="4">
    <source>
        <dbReference type="Proteomes" id="UP001165060"/>
    </source>
</evidence>
<feature type="region of interest" description="Disordered" evidence="1">
    <location>
        <begin position="177"/>
        <end position="196"/>
    </location>
</feature>
<keyword evidence="2" id="KW-0472">Membrane</keyword>
<dbReference type="EMBL" id="BRYB01000554">
    <property type="protein sequence ID" value="GMI32660.1"/>
    <property type="molecule type" value="Genomic_DNA"/>
</dbReference>
<name>A0ABQ6MUH3_9STRA</name>
<reference evidence="3 4" key="1">
    <citation type="journal article" date="2023" name="Commun. Biol.">
        <title>Genome analysis of Parmales, the sister group of diatoms, reveals the evolutionary specialization of diatoms from phago-mixotrophs to photoautotrophs.</title>
        <authorList>
            <person name="Ban H."/>
            <person name="Sato S."/>
            <person name="Yoshikawa S."/>
            <person name="Yamada K."/>
            <person name="Nakamura Y."/>
            <person name="Ichinomiya M."/>
            <person name="Sato N."/>
            <person name="Blanc-Mathieu R."/>
            <person name="Endo H."/>
            <person name="Kuwata A."/>
            <person name="Ogata H."/>
        </authorList>
    </citation>
    <scope>NUCLEOTIDE SEQUENCE [LARGE SCALE GENOMIC DNA]</scope>
</reference>
<comment type="caution">
    <text evidence="3">The sequence shown here is derived from an EMBL/GenBank/DDBJ whole genome shotgun (WGS) entry which is preliminary data.</text>
</comment>
<protein>
    <recommendedName>
        <fullName evidence="5">MARVEL domain-containing protein</fullName>
    </recommendedName>
</protein>
<keyword evidence="2" id="KW-0812">Transmembrane</keyword>